<dbReference type="Gene3D" id="2.40.50.100">
    <property type="match status" value="1"/>
</dbReference>
<protein>
    <submittedName>
        <fullName evidence="2">Efflux RND transporter periplasmic adaptor subunit</fullName>
    </submittedName>
</protein>
<evidence type="ECO:0000259" key="1">
    <source>
        <dbReference type="Pfam" id="PF25967"/>
    </source>
</evidence>
<accession>A0ABY2IDX9</accession>
<gene>
    <name evidence="2" type="ORF">E3O44_06700</name>
</gene>
<dbReference type="InterPro" id="IPR058627">
    <property type="entry name" value="MdtA-like_C"/>
</dbReference>
<evidence type="ECO:0000313" key="3">
    <source>
        <dbReference type="Proteomes" id="UP000297608"/>
    </source>
</evidence>
<reference evidence="2 3" key="1">
    <citation type="submission" date="2019-03" db="EMBL/GenBank/DDBJ databases">
        <title>Genomics of glacier-inhabiting Cryobacterium strains.</title>
        <authorList>
            <person name="Liu Q."/>
            <person name="Xin Y.-H."/>
        </authorList>
    </citation>
    <scope>NUCLEOTIDE SEQUENCE [LARGE SCALE GENOMIC DNA]</scope>
    <source>
        <strain evidence="2 3">MDB2-B</strain>
    </source>
</reference>
<keyword evidence="3" id="KW-1185">Reference proteome</keyword>
<dbReference type="Proteomes" id="UP000297608">
    <property type="component" value="Unassembled WGS sequence"/>
</dbReference>
<dbReference type="Gene3D" id="2.40.420.20">
    <property type="match status" value="1"/>
</dbReference>
<comment type="caution">
    <text evidence="2">The sequence shown here is derived from an EMBL/GenBank/DDBJ whole genome shotgun (WGS) entry which is preliminary data.</text>
</comment>
<dbReference type="RefSeq" id="WP_134533795.1">
    <property type="nucleotide sequence ID" value="NZ_SOFG01000011.1"/>
</dbReference>
<dbReference type="PANTHER" id="PTHR30469:SF33">
    <property type="entry name" value="SLR1207 PROTEIN"/>
    <property type="match status" value="1"/>
</dbReference>
<name>A0ABY2IDX9_9MICO</name>
<organism evidence="2 3">
    <name type="scientific">Cryobacterium algoricola</name>
    <dbReference type="NCBI Taxonomy" id="1259183"/>
    <lineage>
        <taxon>Bacteria</taxon>
        <taxon>Bacillati</taxon>
        <taxon>Actinomycetota</taxon>
        <taxon>Actinomycetes</taxon>
        <taxon>Micrococcales</taxon>
        <taxon>Microbacteriaceae</taxon>
        <taxon>Cryobacterium</taxon>
    </lineage>
</organism>
<sequence>MDVVRKWVFPILRLVLVALVAVALGKLAFFPDGPAEAGPEKPTGQVTEPQVTVTTATISNDVTLKGTVTSDPAVPIRATNAGTVDELAVTVGQAVSAGDRILDIKIETQRDPIASTGPDGLVTTTPRKPVITYVVVTAPITGIVSALPVLADQTLSVGDIVGRIAPPSFSVTGALAPAQQYRLVSKPTEATVTIAGGPAPFTCTGLTIVTPLAGAEPGNTSVDTSSGASGVGAVGGASSGGMSTVTCAVPPEVTVFGGLPADVSIAAGKAENVLSIPTTAVQGTAGTGNVWVVTPDGTHETRPVTLGITNGHEVQVSSGLVAGDSILQFVPGAPEPNACEGTPGCSPTTSVPTAG</sequence>
<dbReference type="Pfam" id="PF25967">
    <property type="entry name" value="RND-MFP_C"/>
    <property type="match status" value="1"/>
</dbReference>
<dbReference type="PANTHER" id="PTHR30469">
    <property type="entry name" value="MULTIDRUG RESISTANCE PROTEIN MDTA"/>
    <property type="match status" value="1"/>
</dbReference>
<evidence type="ECO:0000313" key="2">
    <source>
        <dbReference type="EMBL" id="TFB86852.1"/>
    </source>
</evidence>
<proteinExistence type="predicted"/>
<feature type="domain" description="Multidrug resistance protein MdtA-like C-terminal permuted SH3" evidence="1">
    <location>
        <begin position="272"/>
        <end position="326"/>
    </location>
</feature>
<dbReference type="EMBL" id="SOFG01000011">
    <property type="protein sequence ID" value="TFB86852.1"/>
    <property type="molecule type" value="Genomic_DNA"/>
</dbReference>